<protein>
    <recommendedName>
        <fullName evidence="4">Glyceraldehyde 3-phosphate dehydrogenase-like protein</fullName>
    </recommendedName>
</protein>
<keyword evidence="3" id="KW-1185">Reference proteome</keyword>
<name>A0ABT4T8T1_9ACTN</name>
<evidence type="ECO:0000313" key="3">
    <source>
        <dbReference type="Proteomes" id="UP001212498"/>
    </source>
</evidence>
<gene>
    <name evidence="2" type="ORF">OUY24_35315</name>
</gene>
<dbReference type="Gene3D" id="3.30.360.10">
    <property type="entry name" value="Dihydrodipicolinate Reductase, domain 2"/>
    <property type="match status" value="1"/>
</dbReference>
<dbReference type="SUPFAM" id="SSF55347">
    <property type="entry name" value="Glyceraldehyde-3-phosphate dehydrogenase-like, C-terminal domain"/>
    <property type="match status" value="1"/>
</dbReference>
<reference evidence="2 3" key="1">
    <citation type="submission" date="2022-11" db="EMBL/GenBank/DDBJ databases">
        <title>Nonomuraea corallina sp. nov., a new species of the genus Nonomuraea isolated from sea side sediment in Thai sea.</title>
        <authorList>
            <person name="Ngamcharungchit C."/>
            <person name="Matsumoto A."/>
            <person name="Suriyachadkun C."/>
            <person name="Panbangred W."/>
            <person name="Inahashi Y."/>
            <person name="Intra B."/>
        </authorList>
    </citation>
    <scope>NUCLEOTIDE SEQUENCE [LARGE SCALE GENOMIC DNA]</scope>
    <source>
        <strain evidence="2 3">DSM 43553</strain>
    </source>
</reference>
<dbReference type="RefSeq" id="WP_271279409.1">
    <property type="nucleotide sequence ID" value="NZ_BAABFD010000002.1"/>
</dbReference>
<comment type="caution">
    <text evidence="2">The sequence shown here is derived from an EMBL/GenBank/DDBJ whole genome shotgun (WGS) entry which is preliminary data.</text>
</comment>
<dbReference type="SUPFAM" id="SSF51735">
    <property type="entry name" value="NAD(P)-binding Rossmann-fold domains"/>
    <property type="match status" value="1"/>
</dbReference>
<evidence type="ECO:0008006" key="4">
    <source>
        <dbReference type="Google" id="ProtNLM"/>
    </source>
</evidence>
<keyword evidence="1" id="KW-0560">Oxidoreductase</keyword>
<evidence type="ECO:0000313" key="2">
    <source>
        <dbReference type="EMBL" id="MDA0645924.1"/>
    </source>
</evidence>
<dbReference type="PANTHER" id="PTHR43148">
    <property type="entry name" value="GLYCERALDEHYDE-3-PHOSPHATE DEHYDROGENASE 2"/>
    <property type="match status" value="1"/>
</dbReference>
<dbReference type="InterPro" id="IPR036291">
    <property type="entry name" value="NAD(P)-bd_dom_sf"/>
</dbReference>
<sequence>MRIGINGFGRIGRAILRSSTDPLVSRDIIGDAAPCVVDSGLTRSGGDLVKVLGCYDNAWGCADRLVEMAQRMEEPACQR</sequence>
<evidence type="ECO:0000256" key="1">
    <source>
        <dbReference type="ARBA" id="ARBA00023002"/>
    </source>
</evidence>
<dbReference type="EMBL" id="JAPNUD010000163">
    <property type="protein sequence ID" value="MDA0645924.1"/>
    <property type="molecule type" value="Genomic_DNA"/>
</dbReference>
<dbReference type="Proteomes" id="UP001212498">
    <property type="component" value="Unassembled WGS sequence"/>
</dbReference>
<accession>A0ABT4T8T1</accession>
<organism evidence="2 3">
    <name type="scientific">Nonomuraea ferruginea</name>
    <dbReference type="NCBI Taxonomy" id="46174"/>
    <lineage>
        <taxon>Bacteria</taxon>
        <taxon>Bacillati</taxon>
        <taxon>Actinomycetota</taxon>
        <taxon>Actinomycetes</taxon>
        <taxon>Streptosporangiales</taxon>
        <taxon>Streptosporangiaceae</taxon>
        <taxon>Nonomuraea</taxon>
    </lineage>
</organism>
<proteinExistence type="predicted"/>
<dbReference type="InterPro" id="IPR020831">
    <property type="entry name" value="GlycerAld/Erythrose_P_DH"/>
</dbReference>